<dbReference type="EMBL" id="AAXG02000047">
    <property type="protein sequence ID" value="EDM97814.1"/>
    <property type="molecule type" value="Genomic_DNA"/>
</dbReference>
<comment type="caution">
    <text evidence="1">The sequence shown here is derived from an EMBL/GenBank/DDBJ whole genome shotgun (WGS) entry which is preliminary data.</text>
</comment>
<accession>A6P1C2</accession>
<gene>
    <name evidence="1" type="ORF">BACCAP_04289</name>
</gene>
<evidence type="ECO:0000313" key="2">
    <source>
        <dbReference type="Proteomes" id="UP000003639"/>
    </source>
</evidence>
<dbReference type="Proteomes" id="UP000003639">
    <property type="component" value="Unassembled WGS sequence"/>
</dbReference>
<dbReference type="STRING" id="411467.BACCAP_04289"/>
<keyword evidence="2" id="KW-1185">Reference proteome</keyword>
<protein>
    <submittedName>
        <fullName evidence="1">Uncharacterized protein</fullName>
    </submittedName>
</protein>
<reference evidence="1 2" key="2">
    <citation type="submission" date="2007-06" db="EMBL/GenBank/DDBJ databases">
        <title>Draft genome sequence of Pseudoflavonifractor capillosus ATCC 29799.</title>
        <authorList>
            <person name="Sudarsanam P."/>
            <person name="Ley R."/>
            <person name="Guruge J."/>
            <person name="Turnbaugh P.J."/>
            <person name="Mahowald M."/>
            <person name="Liep D."/>
            <person name="Gordon J."/>
        </authorList>
    </citation>
    <scope>NUCLEOTIDE SEQUENCE [LARGE SCALE GENOMIC DNA]</scope>
    <source>
        <strain evidence="1 2">ATCC 29799</strain>
    </source>
</reference>
<proteinExistence type="predicted"/>
<reference evidence="1 2" key="1">
    <citation type="submission" date="2007-04" db="EMBL/GenBank/DDBJ databases">
        <authorList>
            <person name="Fulton L."/>
            <person name="Clifton S."/>
            <person name="Fulton B."/>
            <person name="Xu J."/>
            <person name="Minx P."/>
            <person name="Pepin K.H."/>
            <person name="Johnson M."/>
            <person name="Thiruvilangam P."/>
            <person name="Bhonagiri V."/>
            <person name="Nash W.E."/>
            <person name="Mardis E.R."/>
            <person name="Wilson R.K."/>
        </authorList>
    </citation>
    <scope>NUCLEOTIDE SEQUENCE [LARGE SCALE GENOMIC DNA]</scope>
    <source>
        <strain evidence="1 2">ATCC 29799</strain>
    </source>
</reference>
<sequence length="35" mass="4158">MQRMNVAKRNDCLQFVHRIPKNKGFSSWHGICINK</sequence>
<name>A6P1C2_9FIRM</name>
<organism evidence="1 2">
    <name type="scientific">Pseudoflavonifractor capillosus ATCC 29799</name>
    <dbReference type="NCBI Taxonomy" id="411467"/>
    <lineage>
        <taxon>Bacteria</taxon>
        <taxon>Bacillati</taxon>
        <taxon>Bacillota</taxon>
        <taxon>Clostridia</taxon>
        <taxon>Eubacteriales</taxon>
        <taxon>Oscillospiraceae</taxon>
        <taxon>Pseudoflavonifractor</taxon>
    </lineage>
</organism>
<evidence type="ECO:0000313" key="1">
    <source>
        <dbReference type="EMBL" id="EDM97814.1"/>
    </source>
</evidence>
<dbReference type="AlphaFoldDB" id="A6P1C2"/>